<dbReference type="GO" id="GO:0008028">
    <property type="term" value="F:monocarboxylic acid transmembrane transporter activity"/>
    <property type="evidence" value="ECO:0007669"/>
    <property type="project" value="TreeGrafter"/>
</dbReference>
<dbReference type="InterPro" id="IPR036259">
    <property type="entry name" value="MFS_trans_sf"/>
</dbReference>
<dbReference type="SUPFAM" id="SSF103473">
    <property type="entry name" value="MFS general substrate transporter"/>
    <property type="match status" value="1"/>
</dbReference>
<evidence type="ECO:0008006" key="5">
    <source>
        <dbReference type="Google" id="ProtNLM"/>
    </source>
</evidence>
<dbReference type="PANTHER" id="PTHR11360:SF303">
    <property type="entry name" value="MAJOR FACILITATOR SUPERFAMILY (MFS) PROFILE DOMAIN-CONTAINING PROTEIN"/>
    <property type="match status" value="1"/>
</dbReference>
<keyword evidence="2" id="KW-0812">Transmembrane</keyword>
<sequence length="355" mass="38737">MVGAAFVNSFVIYGQIKALGVLLIPMTNDLDSDLWLVGWIAILHVMALNCFGIGAAFSFFISYAVMASYFKEKYPLAAGIATMGFPVGVMIYGPVTQVLLDTYGWRGTMLLLGSVSFHLVAFALLVRRDPSSSSPDSQQYQEVSVSEEEDADSKENPTLCSNHTPCTSDSALRKSRLWECCQRFTNAFDLALLKDKRFVFLASARFTGALAYSAWVVYVVPHGQFQGLTETQASFLPTAFGFGNVIGKLVAPILQEVGVKPSMTFWACFGASVVCPSFLLDAFIRPFIGQLAVMGLVGVGYAMMYQAIDVMLRFLSTDDRLVSILCWQGVFIGISSALGGLVAGVMLFPYYFPII</sequence>
<dbReference type="EnsemblMetazoa" id="XM_038196844.1">
    <property type="protein sequence ID" value="XP_038052772.1"/>
    <property type="gene ID" value="LOC119725438"/>
</dbReference>
<evidence type="ECO:0000313" key="4">
    <source>
        <dbReference type="Proteomes" id="UP000887568"/>
    </source>
</evidence>
<keyword evidence="4" id="KW-1185">Reference proteome</keyword>
<evidence type="ECO:0000256" key="2">
    <source>
        <dbReference type="SAM" id="Phobius"/>
    </source>
</evidence>
<dbReference type="PANTHER" id="PTHR11360">
    <property type="entry name" value="MONOCARBOXYLATE TRANSPORTER"/>
    <property type="match status" value="1"/>
</dbReference>
<accession>A0A913ZLY0</accession>
<dbReference type="OrthoDB" id="6499973at2759"/>
<feature type="transmembrane region" description="Helical" evidence="2">
    <location>
        <begin position="263"/>
        <end position="284"/>
    </location>
</feature>
<dbReference type="RefSeq" id="XP_038052772.1">
    <property type="nucleotide sequence ID" value="XM_038196844.1"/>
</dbReference>
<keyword evidence="2" id="KW-0472">Membrane</keyword>
<evidence type="ECO:0000256" key="1">
    <source>
        <dbReference type="SAM" id="MobiDB-lite"/>
    </source>
</evidence>
<dbReference type="Pfam" id="PF07690">
    <property type="entry name" value="MFS_1"/>
    <property type="match status" value="1"/>
</dbReference>
<dbReference type="GeneID" id="119725438"/>
<name>A0A913ZLY0_PATMI</name>
<keyword evidence="2" id="KW-1133">Transmembrane helix</keyword>
<proteinExistence type="predicted"/>
<feature type="region of interest" description="Disordered" evidence="1">
    <location>
        <begin position="129"/>
        <end position="160"/>
    </location>
</feature>
<feature type="transmembrane region" description="Helical" evidence="2">
    <location>
        <begin position="290"/>
        <end position="312"/>
    </location>
</feature>
<feature type="transmembrane region" description="Helical" evidence="2">
    <location>
        <begin position="107"/>
        <end position="126"/>
    </location>
</feature>
<feature type="compositionally biased region" description="Low complexity" evidence="1">
    <location>
        <begin position="131"/>
        <end position="144"/>
    </location>
</feature>
<dbReference type="Proteomes" id="UP000887568">
    <property type="component" value="Unplaced"/>
</dbReference>
<feature type="transmembrane region" description="Helical" evidence="2">
    <location>
        <begin position="198"/>
        <end position="220"/>
    </location>
</feature>
<dbReference type="InterPro" id="IPR050327">
    <property type="entry name" value="Proton-linked_MCT"/>
</dbReference>
<protein>
    <recommendedName>
        <fullName evidence="5">Monocarboxylate transporter</fullName>
    </recommendedName>
</protein>
<feature type="transmembrane region" description="Helical" evidence="2">
    <location>
        <begin position="36"/>
        <end position="64"/>
    </location>
</feature>
<feature type="transmembrane region" description="Helical" evidence="2">
    <location>
        <begin position="324"/>
        <end position="352"/>
    </location>
</feature>
<evidence type="ECO:0000313" key="3">
    <source>
        <dbReference type="EnsemblMetazoa" id="XP_038052772.1"/>
    </source>
</evidence>
<dbReference type="Gene3D" id="1.20.1250.20">
    <property type="entry name" value="MFS general substrate transporter like domains"/>
    <property type="match status" value="1"/>
</dbReference>
<feature type="transmembrane region" description="Helical" evidence="2">
    <location>
        <begin position="76"/>
        <end position="95"/>
    </location>
</feature>
<reference evidence="3" key="1">
    <citation type="submission" date="2022-11" db="UniProtKB">
        <authorList>
            <consortium name="EnsemblMetazoa"/>
        </authorList>
    </citation>
    <scope>IDENTIFICATION</scope>
</reference>
<dbReference type="InterPro" id="IPR011701">
    <property type="entry name" value="MFS"/>
</dbReference>
<organism evidence="3 4">
    <name type="scientific">Patiria miniata</name>
    <name type="common">Bat star</name>
    <name type="synonym">Asterina miniata</name>
    <dbReference type="NCBI Taxonomy" id="46514"/>
    <lineage>
        <taxon>Eukaryota</taxon>
        <taxon>Metazoa</taxon>
        <taxon>Echinodermata</taxon>
        <taxon>Eleutherozoa</taxon>
        <taxon>Asterozoa</taxon>
        <taxon>Asteroidea</taxon>
        <taxon>Valvatacea</taxon>
        <taxon>Valvatida</taxon>
        <taxon>Asterinidae</taxon>
        <taxon>Patiria</taxon>
    </lineage>
</organism>
<dbReference type="AlphaFoldDB" id="A0A913ZLY0"/>